<keyword evidence="1" id="KW-0732">Signal</keyword>
<feature type="signal peptide" evidence="1">
    <location>
        <begin position="1"/>
        <end position="26"/>
    </location>
</feature>
<evidence type="ECO:0000313" key="4">
    <source>
        <dbReference type="Proteomes" id="UP001300012"/>
    </source>
</evidence>
<accession>A0ABT1YLA6</accession>
<dbReference type="SUPFAM" id="SSF49265">
    <property type="entry name" value="Fibronectin type III"/>
    <property type="match status" value="1"/>
</dbReference>
<gene>
    <name evidence="3" type="ORF">NV381_20225</name>
</gene>
<dbReference type="InterPro" id="IPR036116">
    <property type="entry name" value="FN3_sf"/>
</dbReference>
<dbReference type="Proteomes" id="UP001300012">
    <property type="component" value="Unassembled WGS sequence"/>
</dbReference>
<evidence type="ECO:0000313" key="3">
    <source>
        <dbReference type="EMBL" id="MCR8633515.1"/>
    </source>
</evidence>
<dbReference type="InterPro" id="IPR003961">
    <property type="entry name" value="FN3_dom"/>
</dbReference>
<dbReference type="Pfam" id="PF00041">
    <property type="entry name" value="fn3"/>
    <property type="match status" value="1"/>
</dbReference>
<proteinExistence type="predicted"/>
<comment type="caution">
    <text evidence="3">The sequence shown here is derived from an EMBL/GenBank/DDBJ whole genome shotgun (WGS) entry which is preliminary data.</text>
</comment>
<dbReference type="EMBL" id="JANQBD010000015">
    <property type="protein sequence ID" value="MCR8633515.1"/>
    <property type="molecule type" value="Genomic_DNA"/>
</dbReference>
<evidence type="ECO:0000259" key="2">
    <source>
        <dbReference type="PROSITE" id="PS50853"/>
    </source>
</evidence>
<evidence type="ECO:0000256" key="1">
    <source>
        <dbReference type="SAM" id="SignalP"/>
    </source>
</evidence>
<feature type="domain" description="Fibronectin type-III" evidence="2">
    <location>
        <begin position="185"/>
        <end position="275"/>
    </location>
</feature>
<name>A0ABT1YLA6_9BACL</name>
<organism evidence="3 4">
    <name type="scientific">Paenibacillus radicis</name>
    <name type="common">ex Xue et al. 2023</name>
    <dbReference type="NCBI Taxonomy" id="2972489"/>
    <lineage>
        <taxon>Bacteria</taxon>
        <taxon>Bacillati</taxon>
        <taxon>Bacillota</taxon>
        <taxon>Bacilli</taxon>
        <taxon>Bacillales</taxon>
        <taxon>Paenibacillaceae</taxon>
        <taxon>Paenibacillus</taxon>
    </lineage>
</organism>
<dbReference type="Gene3D" id="2.60.40.10">
    <property type="entry name" value="Immunoglobulins"/>
    <property type="match status" value="1"/>
</dbReference>
<sequence>MKRMKLWCCLLFLLAMCFSFSGGVLASSEVIEFSGTSYGTMSSNLLTVSQKVKFNNDVVVSSVDYYNGNITKTSLTMKIYRASDFSLIGTSNTIDINYLESKSFIFSPNAALTANVDYFISITGKGVGMQNTNLPVVYTSTSSSTSVTVDDFTWIIGDTVPIVPDHSSKGYIFPLKIHLGSGQAVPSSPTNLVATGSNQKVDLSWSVVNGATGYNIKRSITAGGPYITVASNAFGTSYNDTNVTNGTKYYYVVTAVNTAGESGNSNEASATPQGTVTPSSSKALLVITLVSGLEKEYDLPMSEVNNFITWYNGRAAGTGSEVYTINKSFNKANFLTRKDYIAFDKIETFEVNEYTPAP</sequence>
<dbReference type="InterPro" id="IPR013783">
    <property type="entry name" value="Ig-like_fold"/>
</dbReference>
<dbReference type="CDD" id="cd00063">
    <property type="entry name" value="FN3"/>
    <property type="match status" value="1"/>
</dbReference>
<reference evidence="3 4" key="1">
    <citation type="submission" date="2022-08" db="EMBL/GenBank/DDBJ databases">
        <title>Paenibacillus endoradicis sp. nov., Paenibacillus radicibacter sp. nov and Paenibacillus pararadicis sp. nov., three cold-adapted plant growth-promoting bacteria isolated from root of Larix gmelinii in Great Khingan.</title>
        <authorList>
            <person name="Xue H."/>
        </authorList>
    </citation>
    <scope>NUCLEOTIDE SEQUENCE [LARGE SCALE GENOMIC DNA]</scope>
    <source>
        <strain evidence="3 4">N5-1-1-5</strain>
    </source>
</reference>
<feature type="chain" id="PRO_5046113688" evidence="1">
    <location>
        <begin position="27"/>
        <end position="358"/>
    </location>
</feature>
<protein>
    <submittedName>
        <fullName evidence="3">Fibronectin type III domain-containing protein</fullName>
    </submittedName>
</protein>
<dbReference type="PROSITE" id="PS50853">
    <property type="entry name" value="FN3"/>
    <property type="match status" value="1"/>
</dbReference>
<keyword evidence="4" id="KW-1185">Reference proteome</keyword>
<dbReference type="SMART" id="SM00060">
    <property type="entry name" value="FN3"/>
    <property type="match status" value="1"/>
</dbReference>